<dbReference type="RefSeq" id="XP_033382486.1">
    <property type="nucleotide sequence ID" value="XM_033533916.1"/>
</dbReference>
<organism evidence="2 3">
    <name type="scientific">Aaosphaeria arxii CBS 175.79</name>
    <dbReference type="NCBI Taxonomy" id="1450172"/>
    <lineage>
        <taxon>Eukaryota</taxon>
        <taxon>Fungi</taxon>
        <taxon>Dikarya</taxon>
        <taxon>Ascomycota</taxon>
        <taxon>Pezizomycotina</taxon>
        <taxon>Dothideomycetes</taxon>
        <taxon>Pleosporomycetidae</taxon>
        <taxon>Pleosporales</taxon>
        <taxon>Pleosporales incertae sedis</taxon>
        <taxon>Aaosphaeria</taxon>
    </lineage>
</organism>
<keyword evidence="1" id="KW-0732">Signal</keyword>
<dbReference type="AlphaFoldDB" id="A0A6A5XMS1"/>
<proteinExistence type="predicted"/>
<evidence type="ECO:0000313" key="2">
    <source>
        <dbReference type="EMBL" id="KAF2014147.1"/>
    </source>
</evidence>
<evidence type="ECO:0000313" key="3">
    <source>
        <dbReference type="Proteomes" id="UP000799778"/>
    </source>
</evidence>
<evidence type="ECO:0000256" key="1">
    <source>
        <dbReference type="SAM" id="SignalP"/>
    </source>
</evidence>
<dbReference type="GeneID" id="54291313"/>
<keyword evidence="3" id="KW-1185">Reference proteome</keyword>
<feature type="chain" id="PRO_5025695178" evidence="1">
    <location>
        <begin position="21"/>
        <end position="307"/>
    </location>
</feature>
<protein>
    <submittedName>
        <fullName evidence="2">Uncharacterized protein</fullName>
    </submittedName>
</protein>
<name>A0A6A5XMS1_9PLEO</name>
<gene>
    <name evidence="2" type="ORF">BU24DRAFT_492854</name>
</gene>
<dbReference type="Proteomes" id="UP000799778">
    <property type="component" value="Unassembled WGS sequence"/>
</dbReference>
<dbReference type="EMBL" id="ML978070">
    <property type="protein sequence ID" value="KAF2014147.1"/>
    <property type="molecule type" value="Genomic_DNA"/>
</dbReference>
<dbReference type="OrthoDB" id="5337308at2759"/>
<sequence length="307" mass="33656">MATLISWGLTLTSVARPVQARQVESPVARVSFDRPASDAVWEKAICRGSQLLAMMQSSDSEAGKLLVPPADSAASKFVNFPYEFDKWGYSHGELEDPFECDMEFLGIKRALDALHVSSVSQDEGGPIACYLVQHTFDRTVDGKEYKATRGELNMALNAQDGVLIFLRRYSPQQMAAKAQPPITNIPDLKRSSDILWGQWTLHTKGNVGNVRYLISNAVTNVDTGPIIQRAIESVNASPLKKWPGVSFSSMSEQGRALLGSPNGIGLGYLLVQHKAQLGNKYVTRIDVFAPDEGANPTMIFHIDSWTG</sequence>
<feature type="signal peptide" evidence="1">
    <location>
        <begin position="1"/>
        <end position="20"/>
    </location>
</feature>
<reference evidence="2" key="1">
    <citation type="journal article" date="2020" name="Stud. Mycol.">
        <title>101 Dothideomycetes genomes: a test case for predicting lifestyles and emergence of pathogens.</title>
        <authorList>
            <person name="Haridas S."/>
            <person name="Albert R."/>
            <person name="Binder M."/>
            <person name="Bloem J."/>
            <person name="Labutti K."/>
            <person name="Salamov A."/>
            <person name="Andreopoulos B."/>
            <person name="Baker S."/>
            <person name="Barry K."/>
            <person name="Bills G."/>
            <person name="Bluhm B."/>
            <person name="Cannon C."/>
            <person name="Castanera R."/>
            <person name="Culley D."/>
            <person name="Daum C."/>
            <person name="Ezra D."/>
            <person name="Gonzalez J."/>
            <person name="Henrissat B."/>
            <person name="Kuo A."/>
            <person name="Liang C."/>
            <person name="Lipzen A."/>
            <person name="Lutzoni F."/>
            <person name="Magnuson J."/>
            <person name="Mondo S."/>
            <person name="Nolan M."/>
            <person name="Ohm R."/>
            <person name="Pangilinan J."/>
            <person name="Park H.-J."/>
            <person name="Ramirez L."/>
            <person name="Alfaro M."/>
            <person name="Sun H."/>
            <person name="Tritt A."/>
            <person name="Yoshinaga Y."/>
            <person name="Zwiers L.-H."/>
            <person name="Turgeon B."/>
            <person name="Goodwin S."/>
            <person name="Spatafora J."/>
            <person name="Crous P."/>
            <person name="Grigoriev I."/>
        </authorList>
    </citation>
    <scope>NUCLEOTIDE SEQUENCE</scope>
    <source>
        <strain evidence="2">CBS 175.79</strain>
    </source>
</reference>
<accession>A0A6A5XMS1</accession>